<sequence>MSKAIIIVSFGTANLEGLKVLEDFEAEVATKFSKNYCVCKAFTSSVITNILFNKYGKVVPRLEEVLFKLSNEKYKEIYIQPLHIIGGDEYNSIEKTIKKYDYSFSKISFGEALISNKHEEAEYSCNLITDAIKKNIKNEENIVLIGHGSQSVNFEVYNSLKSDFKGKGYKNIYIGTLEGEVRKEDILKELINDNIKEVTIIPILMLPGNHIVKDILGEKNSWKSLFKSEDIKVNYVEKSLLQYTEVREHYIHKIEKSIYGK</sequence>
<feature type="active site" description="Proton acceptor" evidence="1">
    <location>
        <position position="147"/>
    </location>
</feature>
<dbReference type="SUPFAM" id="SSF53800">
    <property type="entry name" value="Chelatase"/>
    <property type="match status" value="1"/>
</dbReference>
<dbReference type="Gene3D" id="3.40.50.1400">
    <property type="match status" value="2"/>
</dbReference>
<name>A0A6N3BD51_9CLOT</name>
<keyword evidence="2" id="KW-0479">Metal-binding</keyword>
<evidence type="ECO:0000313" key="3">
    <source>
        <dbReference type="EMBL" id="VYU02766.1"/>
    </source>
</evidence>
<accession>A0A6N3BD51</accession>
<keyword evidence="2" id="KW-0170">Cobalt</keyword>
<feature type="binding site" evidence="2">
    <location>
        <position position="147"/>
    </location>
    <ligand>
        <name>Co(2+)</name>
        <dbReference type="ChEBI" id="CHEBI:48828"/>
    </ligand>
</feature>
<dbReference type="Pfam" id="PF06180">
    <property type="entry name" value="CbiK"/>
    <property type="match status" value="1"/>
</dbReference>
<dbReference type="PIRSF" id="PIRSF033579">
    <property type="entry name" value="Anaer_Co_chel"/>
    <property type="match status" value="1"/>
</dbReference>
<evidence type="ECO:0000256" key="2">
    <source>
        <dbReference type="PIRSR" id="PIRSR033579-3"/>
    </source>
</evidence>
<gene>
    <name evidence="3" type="primary">cbiKc</name>
    <name evidence="3" type="ORF">CTLFYP3_01288</name>
</gene>
<dbReference type="GO" id="GO:0016852">
    <property type="term" value="F:sirohydrochlorin cobaltochelatase activity"/>
    <property type="evidence" value="ECO:0007669"/>
    <property type="project" value="UniProtKB-EC"/>
</dbReference>
<dbReference type="EMBL" id="CACRTO010000013">
    <property type="protein sequence ID" value="VYU02766.1"/>
    <property type="molecule type" value="Genomic_DNA"/>
</dbReference>
<evidence type="ECO:0000256" key="1">
    <source>
        <dbReference type="PIRSR" id="PIRSR033579-1"/>
    </source>
</evidence>
<dbReference type="RefSeq" id="WP_156625801.1">
    <property type="nucleotide sequence ID" value="NZ_CACRTO010000013.1"/>
</dbReference>
<feature type="binding site" evidence="2">
    <location>
        <position position="210"/>
    </location>
    <ligand>
        <name>Co(2+)</name>
        <dbReference type="ChEBI" id="CHEBI:48828"/>
    </ligand>
</feature>
<protein>
    <submittedName>
        <fullName evidence="3">Sirohydrochlorin cobaltochelatase CbiKC</fullName>
        <ecNumber evidence="3">4.99.1.3</ecNumber>
    </submittedName>
</protein>
<dbReference type="GO" id="GO:0046872">
    <property type="term" value="F:metal ion binding"/>
    <property type="evidence" value="ECO:0007669"/>
    <property type="project" value="UniProtKB-KW"/>
</dbReference>
<dbReference type="EC" id="4.99.1.3" evidence="3"/>
<reference evidence="3" key="1">
    <citation type="submission" date="2019-11" db="EMBL/GenBank/DDBJ databases">
        <authorList>
            <person name="Feng L."/>
        </authorList>
    </citation>
    <scope>NUCLEOTIDE SEQUENCE</scope>
    <source>
        <strain evidence="3">CTertiumLFYP3</strain>
    </source>
</reference>
<dbReference type="InterPro" id="IPR010388">
    <property type="entry name" value="Anaerobic_Co-chelatase"/>
</dbReference>
<proteinExistence type="predicted"/>
<dbReference type="GO" id="GO:0019251">
    <property type="term" value="P:anaerobic cobalamin biosynthetic process"/>
    <property type="evidence" value="ECO:0007669"/>
    <property type="project" value="InterPro"/>
</dbReference>
<organism evidence="3">
    <name type="scientific">Clostridium tertium</name>
    <dbReference type="NCBI Taxonomy" id="1559"/>
    <lineage>
        <taxon>Bacteria</taxon>
        <taxon>Bacillati</taxon>
        <taxon>Bacillota</taxon>
        <taxon>Clostridia</taxon>
        <taxon>Eubacteriales</taxon>
        <taxon>Clostridiaceae</taxon>
        <taxon>Clostridium</taxon>
    </lineage>
</organism>
<keyword evidence="3" id="KW-0456">Lyase</keyword>
<dbReference type="AlphaFoldDB" id="A0A6N3BD51"/>
<feature type="binding site" evidence="2">
    <location>
        <position position="178"/>
    </location>
    <ligand>
        <name>Co(2+)</name>
        <dbReference type="ChEBI" id="CHEBI:48828"/>
    </ligand>
</feature>